<evidence type="ECO:0000256" key="5">
    <source>
        <dbReference type="PROSITE-ProRule" id="PRU01248"/>
    </source>
</evidence>
<dbReference type="PANTHER" id="PTHR30349">
    <property type="entry name" value="PHAGE INTEGRASE-RELATED"/>
    <property type="match status" value="1"/>
</dbReference>
<dbReference type="GO" id="GO:0015074">
    <property type="term" value="P:DNA integration"/>
    <property type="evidence" value="ECO:0007669"/>
    <property type="project" value="UniProtKB-KW"/>
</dbReference>
<evidence type="ECO:0000256" key="4">
    <source>
        <dbReference type="ARBA" id="ARBA00023172"/>
    </source>
</evidence>
<dbReference type="Gene3D" id="1.10.443.10">
    <property type="entry name" value="Intergrase catalytic core"/>
    <property type="match status" value="1"/>
</dbReference>
<dbReference type="SUPFAM" id="SSF56349">
    <property type="entry name" value="DNA breaking-rejoining enzymes"/>
    <property type="match status" value="1"/>
</dbReference>
<reference evidence="8" key="1">
    <citation type="submission" date="2020-07" db="EMBL/GenBank/DDBJ databases">
        <title>Huge and variable diversity of episymbiotic CPR bacteria and DPANN archaea in groundwater ecosystems.</title>
        <authorList>
            <person name="He C.Y."/>
            <person name="Keren R."/>
            <person name="Whittaker M."/>
            <person name="Farag I.F."/>
            <person name="Doudna J."/>
            <person name="Cate J.H.D."/>
            <person name="Banfield J.F."/>
        </authorList>
    </citation>
    <scope>NUCLEOTIDE SEQUENCE</scope>
    <source>
        <strain evidence="8">NC_groundwater_1664_Pr3_B-0.1um_52_9</strain>
    </source>
</reference>
<protein>
    <submittedName>
        <fullName evidence="8">Tyrosine-type recombinase/integrase</fullName>
    </submittedName>
</protein>
<dbReference type="Pfam" id="PF00589">
    <property type="entry name" value="Phage_integrase"/>
    <property type="match status" value="1"/>
</dbReference>
<evidence type="ECO:0000256" key="3">
    <source>
        <dbReference type="ARBA" id="ARBA00023125"/>
    </source>
</evidence>
<dbReference type="GO" id="GO:0003677">
    <property type="term" value="F:DNA binding"/>
    <property type="evidence" value="ECO:0007669"/>
    <property type="project" value="UniProtKB-UniRule"/>
</dbReference>
<evidence type="ECO:0000259" key="7">
    <source>
        <dbReference type="PROSITE" id="PS51900"/>
    </source>
</evidence>
<evidence type="ECO:0000256" key="2">
    <source>
        <dbReference type="ARBA" id="ARBA00022908"/>
    </source>
</evidence>
<dbReference type="EMBL" id="JACRDE010000222">
    <property type="protein sequence ID" value="MBI5249453.1"/>
    <property type="molecule type" value="Genomic_DNA"/>
</dbReference>
<keyword evidence="2" id="KW-0229">DNA integration</keyword>
<dbReference type="AlphaFoldDB" id="A0A9D6V2C2"/>
<evidence type="ECO:0000313" key="8">
    <source>
        <dbReference type="EMBL" id="MBI5249453.1"/>
    </source>
</evidence>
<accession>A0A9D6V2C2</accession>
<feature type="domain" description="Core-binding (CB)" evidence="7">
    <location>
        <begin position="84"/>
        <end position="161"/>
    </location>
</feature>
<dbReference type="InterPro" id="IPR044068">
    <property type="entry name" value="CB"/>
</dbReference>
<dbReference type="InterPro" id="IPR011010">
    <property type="entry name" value="DNA_brk_join_enz"/>
</dbReference>
<proteinExistence type="inferred from homology"/>
<dbReference type="PROSITE" id="PS51900">
    <property type="entry name" value="CB"/>
    <property type="match status" value="1"/>
</dbReference>
<dbReference type="Proteomes" id="UP000807825">
    <property type="component" value="Unassembled WGS sequence"/>
</dbReference>
<dbReference type="PANTHER" id="PTHR30349:SF41">
    <property type="entry name" value="INTEGRASE_RECOMBINASE PROTEIN MJ0367-RELATED"/>
    <property type="match status" value="1"/>
</dbReference>
<evidence type="ECO:0000256" key="1">
    <source>
        <dbReference type="ARBA" id="ARBA00008857"/>
    </source>
</evidence>
<feature type="domain" description="Tyr recombinase" evidence="6">
    <location>
        <begin position="181"/>
        <end position="376"/>
    </location>
</feature>
<comment type="similarity">
    <text evidence="1">Belongs to the 'phage' integrase family.</text>
</comment>
<evidence type="ECO:0000259" key="6">
    <source>
        <dbReference type="PROSITE" id="PS51898"/>
    </source>
</evidence>
<keyword evidence="3 5" id="KW-0238">DNA-binding</keyword>
<dbReference type="InterPro" id="IPR010998">
    <property type="entry name" value="Integrase_recombinase_N"/>
</dbReference>
<gene>
    <name evidence="8" type="ORF">HY912_08160</name>
</gene>
<comment type="caution">
    <text evidence="8">The sequence shown here is derived from an EMBL/GenBank/DDBJ whole genome shotgun (WGS) entry which is preliminary data.</text>
</comment>
<dbReference type="GO" id="GO:0006310">
    <property type="term" value="P:DNA recombination"/>
    <property type="evidence" value="ECO:0007669"/>
    <property type="project" value="UniProtKB-KW"/>
</dbReference>
<dbReference type="InterPro" id="IPR050090">
    <property type="entry name" value="Tyrosine_recombinase_XerCD"/>
</dbReference>
<dbReference type="PROSITE" id="PS51898">
    <property type="entry name" value="TYR_RECOMBINASE"/>
    <property type="match status" value="1"/>
</dbReference>
<dbReference type="InterPro" id="IPR013762">
    <property type="entry name" value="Integrase-like_cat_sf"/>
</dbReference>
<organism evidence="8 9">
    <name type="scientific">Desulfomonile tiedjei</name>
    <dbReference type="NCBI Taxonomy" id="2358"/>
    <lineage>
        <taxon>Bacteria</taxon>
        <taxon>Pseudomonadati</taxon>
        <taxon>Thermodesulfobacteriota</taxon>
        <taxon>Desulfomonilia</taxon>
        <taxon>Desulfomonilales</taxon>
        <taxon>Desulfomonilaceae</taxon>
        <taxon>Desulfomonile</taxon>
    </lineage>
</organism>
<keyword evidence="4" id="KW-0233">DNA recombination</keyword>
<evidence type="ECO:0000313" key="9">
    <source>
        <dbReference type="Proteomes" id="UP000807825"/>
    </source>
</evidence>
<name>A0A9D6V2C2_9BACT</name>
<dbReference type="Gene3D" id="1.10.150.130">
    <property type="match status" value="1"/>
</dbReference>
<sequence length="395" mass="46144">MGLMKIGDKYYVSFKWKGHRIRTVTPATNSTDAKKIEKAVKTAFTIGTFGHLDPDCLDVVLRTYENKGWALPPELARSEPTEELTLIKAIREYLRADQKHRAERNLCAINRLVEHFQENYPLKDIRVADIRGYQRTRSQKMENGTVNRELSVLSGIFRFQLEMERVEINPGTMIHRLPEKQRDSYLSWEDFNRVLEHSWWLRDILTAMYYTGMRFKEVISLRWEMYKPERRMLVLPPEATKEGKSANKVRLKTKRVPLRGEMIRMLEARRKDQGDNVLRAMGLIFPYEGRYRDHCGTHQGKPVVPSMVRKAWAKAVTKAGLEGLQMRDLRHTWKTNAQRSGMDPTVRNLIVGHSSSRSIEDRYIRVSDDELLKAVDSMRFDNGWTELDMVEEGQA</sequence>
<dbReference type="InterPro" id="IPR002104">
    <property type="entry name" value="Integrase_catalytic"/>
</dbReference>